<evidence type="ECO:0000313" key="2">
    <source>
        <dbReference type="EnsemblMetazoa" id="XP_038067019.1"/>
    </source>
</evidence>
<dbReference type="PANTHER" id="PTHR34239:SF2">
    <property type="entry name" value="TRANSPOSABLE ELEMENT P TRANSPOSASE_THAP9 CONSERVED DOMAIN-CONTAINING PROTEIN"/>
    <property type="match status" value="1"/>
</dbReference>
<dbReference type="PANTHER" id="PTHR34239">
    <property type="entry name" value="APPLE DOMAIN-CONTAINING PROTEIN"/>
    <property type="match status" value="1"/>
</dbReference>
<evidence type="ECO:0000313" key="3">
    <source>
        <dbReference type="Proteomes" id="UP000887568"/>
    </source>
</evidence>
<feature type="compositionally biased region" description="Basic residues" evidence="1">
    <location>
        <begin position="66"/>
        <end position="75"/>
    </location>
</feature>
<organism evidence="2 3">
    <name type="scientific">Patiria miniata</name>
    <name type="common">Bat star</name>
    <name type="synonym">Asterina miniata</name>
    <dbReference type="NCBI Taxonomy" id="46514"/>
    <lineage>
        <taxon>Eukaryota</taxon>
        <taxon>Metazoa</taxon>
        <taxon>Echinodermata</taxon>
        <taxon>Eleutherozoa</taxon>
        <taxon>Asterozoa</taxon>
        <taxon>Asteroidea</taxon>
        <taxon>Valvatacea</taxon>
        <taxon>Valvatida</taxon>
        <taxon>Asterinidae</taxon>
        <taxon>Patiria</taxon>
    </lineage>
</organism>
<evidence type="ECO:0000256" key="1">
    <source>
        <dbReference type="SAM" id="MobiDB-lite"/>
    </source>
</evidence>
<feature type="region of interest" description="Disordered" evidence="1">
    <location>
        <begin position="32"/>
        <end position="93"/>
    </location>
</feature>
<proteinExistence type="predicted"/>
<dbReference type="GeneID" id="119737026"/>
<sequence length="443" mass="49508">MAGQPTEHGELTLSPEDEDLFALLSPSCKLNSPRGSGSLDGLSGFPPAQPGGGQEWRTKTGNTVSKKGKFPQNKKRSYEENTNESQLDNSETVHKCSPDIMALGQMMKGAMESMQTSFTKQFQEFTQMFMAVQPQSNDEAESESAHKVMSPKRRKMDGGNTSHYDHESSVARLLEETNPDTASTTAATSENNSEQNELLANIAQDFQIDEQTSDAVHAQLASIANSIMRDKLSDDKVKDMYKTYNRPKNCEKVIPTKVNKLIWDNMSSSTRSQDVKFQKIQTSVIKSVVPVLQLSEQLLQASKKKELDKLDIKPLLRNATDAIALMANANYQLNMRRREFIKQDINPNFKHLCDTTVQFTEQLFGDDLPKQVKDMSEVNKVGLKLAISSRGGRARGRSGHRSYDRGGHQYRGARGAAGRGFLYSRPYNSRQSWHSGKQSNKNK</sequence>
<accession>A0A914AU40</accession>
<dbReference type="RefSeq" id="XP_038067019.1">
    <property type="nucleotide sequence ID" value="XM_038211091.1"/>
</dbReference>
<reference evidence="2" key="1">
    <citation type="submission" date="2022-11" db="UniProtKB">
        <authorList>
            <consortium name="EnsemblMetazoa"/>
        </authorList>
    </citation>
    <scope>IDENTIFICATION</scope>
</reference>
<feature type="region of interest" description="Disordered" evidence="1">
    <location>
        <begin position="135"/>
        <end position="169"/>
    </location>
</feature>
<dbReference type="OrthoDB" id="5979966at2759"/>
<feature type="compositionally biased region" description="Polar residues" evidence="1">
    <location>
        <begin position="426"/>
        <end position="443"/>
    </location>
</feature>
<dbReference type="AlphaFoldDB" id="A0A914AU40"/>
<protein>
    <submittedName>
        <fullName evidence="2">Uncharacterized protein</fullName>
    </submittedName>
</protein>
<dbReference type="EnsemblMetazoa" id="XM_038211091.1">
    <property type="protein sequence ID" value="XP_038067019.1"/>
    <property type="gene ID" value="LOC119737026"/>
</dbReference>
<name>A0A914AU40_PATMI</name>
<feature type="region of interest" description="Disordered" evidence="1">
    <location>
        <begin position="389"/>
        <end position="443"/>
    </location>
</feature>
<dbReference type="Proteomes" id="UP000887568">
    <property type="component" value="Unplaced"/>
</dbReference>
<keyword evidence="3" id="KW-1185">Reference proteome</keyword>